<dbReference type="AlphaFoldDB" id="A0A644ZYZ2"/>
<organism evidence="1">
    <name type="scientific">bioreactor metagenome</name>
    <dbReference type="NCBI Taxonomy" id="1076179"/>
    <lineage>
        <taxon>unclassified sequences</taxon>
        <taxon>metagenomes</taxon>
        <taxon>ecological metagenomes</taxon>
    </lineage>
</organism>
<comment type="caution">
    <text evidence="1">The sequence shown here is derived from an EMBL/GenBank/DDBJ whole genome shotgun (WGS) entry which is preliminary data.</text>
</comment>
<name>A0A644ZYZ2_9ZZZZ</name>
<sequence length="154" mass="16727">MVVGFGHQDGVVAGLCGVQDAADHRRGVAGDRHLVRDEPERLGAAGTQPACRAVGRVAEFLGDRTDALSGCFGNARARTVVEHHAHSGRRQARTRRYVGECDPLVHAFSLTLRTMLMGSDNHFIRYGRHDSGRAKCRWAGFTEPGSGRYTDQAA</sequence>
<gene>
    <name evidence="1" type="ORF">SDC9_92640</name>
</gene>
<proteinExistence type="predicted"/>
<accession>A0A644ZYZ2</accession>
<reference evidence="1" key="1">
    <citation type="submission" date="2019-08" db="EMBL/GenBank/DDBJ databases">
        <authorList>
            <person name="Kucharzyk K."/>
            <person name="Murdoch R.W."/>
            <person name="Higgins S."/>
            <person name="Loffler F."/>
        </authorList>
    </citation>
    <scope>NUCLEOTIDE SEQUENCE</scope>
</reference>
<evidence type="ECO:0000313" key="1">
    <source>
        <dbReference type="EMBL" id="MPM45946.1"/>
    </source>
</evidence>
<protein>
    <submittedName>
        <fullName evidence="1">Uncharacterized protein</fullName>
    </submittedName>
</protein>
<dbReference type="EMBL" id="VSSQ01011081">
    <property type="protein sequence ID" value="MPM45946.1"/>
    <property type="molecule type" value="Genomic_DNA"/>
</dbReference>